<evidence type="ECO:0000313" key="1">
    <source>
        <dbReference type="EMBL" id="MDR7150959.1"/>
    </source>
</evidence>
<gene>
    <name evidence="1" type="ORF">J2W49_002932</name>
</gene>
<evidence type="ECO:0000313" key="2">
    <source>
        <dbReference type="Proteomes" id="UP001265700"/>
    </source>
</evidence>
<dbReference type="SUPFAM" id="SSF81301">
    <property type="entry name" value="Nucleotidyltransferase"/>
    <property type="match status" value="1"/>
</dbReference>
<protein>
    <submittedName>
        <fullName evidence="1">GrpB-like predicted nucleotidyltransferase (UPF0157 family)</fullName>
    </submittedName>
</protein>
<dbReference type="InterPro" id="IPR043519">
    <property type="entry name" value="NT_sf"/>
</dbReference>
<proteinExistence type="predicted"/>
<keyword evidence="2" id="KW-1185">Reference proteome</keyword>
<dbReference type="InterPro" id="IPR007344">
    <property type="entry name" value="GrpB/CoaE"/>
</dbReference>
<comment type="caution">
    <text evidence="1">The sequence shown here is derived from an EMBL/GenBank/DDBJ whole genome shotgun (WGS) entry which is preliminary data.</text>
</comment>
<sequence>MTEEESLHAAIQEDIALHPYEATWPQAFEAERSRLLSLFPGELVEVEHIGSTAVPGLRAKPVIDMLAGVRSINDAERLALPLCQSGYATSAAFNDSLSDRKWFMRWANGHRTHHLHLVVHGGPVWHDRLAFRNALRSRPALAAEYVALKTQLATAYPHDREAYTMAKTGFVRAALRQA</sequence>
<dbReference type="RefSeq" id="WP_310317440.1">
    <property type="nucleotide sequence ID" value="NZ_JAVDWU010000006.1"/>
</dbReference>
<name>A0ABU1WP07_9BURK</name>
<dbReference type="Proteomes" id="UP001265700">
    <property type="component" value="Unassembled WGS sequence"/>
</dbReference>
<accession>A0ABU1WP07</accession>
<reference evidence="1 2" key="1">
    <citation type="submission" date="2023-07" db="EMBL/GenBank/DDBJ databases">
        <title>Sorghum-associated microbial communities from plants grown in Nebraska, USA.</title>
        <authorList>
            <person name="Schachtman D."/>
        </authorList>
    </citation>
    <scope>NUCLEOTIDE SEQUENCE [LARGE SCALE GENOMIC DNA]</scope>
    <source>
        <strain evidence="1 2">4249</strain>
    </source>
</reference>
<organism evidence="1 2">
    <name type="scientific">Hydrogenophaga palleronii</name>
    <dbReference type="NCBI Taxonomy" id="65655"/>
    <lineage>
        <taxon>Bacteria</taxon>
        <taxon>Pseudomonadati</taxon>
        <taxon>Pseudomonadota</taxon>
        <taxon>Betaproteobacteria</taxon>
        <taxon>Burkholderiales</taxon>
        <taxon>Comamonadaceae</taxon>
        <taxon>Hydrogenophaga</taxon>
    </lineage>
</organism>
<dbReference type="Pfam" id="PF04229">
    <property type="entry name" value="GrpB"/>
    <property type="match status" value="1"/>
</dbReference>
<dbReference type="PANTHER" id="PTHR34822:SF1">
    <property type="entry name" value="GRPB FAMILY PROTEIN"/>
    <property type="match status" value="1"/>
</dbReference>
<dbReference type="PANTHER" id="PTHR34822">
    <property type="entry name" value="GRPB DOMAIN PROTEIN (AFU_ORTHOLOGUE AFUA_1G01530)"/>
    <property type="match status" value="1"/>
</dbReference>
<dbReference type="EMBL" id="JAVDWU010000006">
    <property type="protein sequence ID" value="MDR7150959.1"/>
    <property type="molecule type" value="Genomic_DNA"/>
</dbReference>
<dbReference type="Gene3D" id="3.30.460.10">
    <property type="entry name" value="Beta Polymerase, domain 2"/>
    <property type="match status" value="1"/>
</dbReference>